<organism evidence="2 3">
    <name type="scientific">Limosa lapponica baueri</name>
    <dbReference type="NCBI Taxonomy" id="1758121"/>
    <lineage>
        <taxon>Eukaryota</taxon>
        <taxon>Metazoa</taxon>
        <taxon>Chordata</taxon>
        <taxon>Craniata</taxon>
        <taxon>Vertebrata</taxon>
        <taxon>Euteleostomi</taxon>
        <taxon>Archelosauria</taxon>
        <taxon>Archosauria</taxon>
        <taxon>Dinosauria</taxon>
        <taxon>Saurischia</taxon>
        <taxon>Theropoda</taxon>
        <taxon>Coelurosauria</taxon>
        <taxon>Aves</taxon>
        <taxon>Neognathae</taxon>
        <taxon>Neoaves</taxon>
        <taxon>Charadriiformes</taxon>
        <taxon>Scolopacidae</taxon>
        <taxon>Limosa</taxon>
    </lineage>
</organism>
<gene>
    <name evidence="2" type="ORF">llap_8668</name>
</gene>
<evidence type="ECO:0008006" key="4">
    <source>
        <dbReference type="Google" id="ProtNLM"/>
    </source>
</evidence>
<dbReference type="PANTHER" id="PTHR33332">
    <property type="entry name" value="REVERSE TRANSCRIPTASE DOMAIN-CONTAINING PROTEIN"/>
    <property type="match status" value="1"/>
</dbReference>
<reference evidence="3" key="1">
    <citation type="submission" date="2017-11" db="EMBL/GenBank/DDBJ databases">
        <authorList>
            <person name="Lima N.C."/>
            <person name="Parody-Merino A.M."/>
            <person name="Battley P.F."/>
            <person name="Fidler A.E."/>
            <person name="Prosdocimi F."/>
        </authorList>
    </citation>
    <scope>NUCLEOTIDE SEQUENCE [LARGE SCALE GENOMIC DNA]</scope>
</reference>
<evidence type="ECO:0000313" key="2">
    <source>
        <dbReference type="EMBL" id="PKU41021.1"/>
    </source>
</evidence>
<dbReference type="AlphaFoldDB" id="A0A2I0U4T4"/>
<keyword evidence="1" id="KW-0175">Coiled coil</keyword>
<sequence>MSKWRIVMGGIPQGSILVPVLFNIFDVDMDVEIECILSKFANTKLCGVVDTLEGSNAIQKDLDRLEKWACANLINFNKTKCKVLHLGWGYPKHKCRLGGEWIESSPEEKDLRVWVDEPLMCAHSAESQLHSELHQKKCHQKAKSKKKRKLQNTEEKSAALSERVIGANTLYNAEKDIEMLERVQRKATKLVKRLEHKHYDEQLRALGLFSLEKKRLRGGLIALYNYLKGGCSKVGVGLFFQVTSDRTKGNGLKLRKGEVQIEY</sequence>
<protein>
    <recommendedName>
        <fullName evidence="4">Rna-directed dna polymerase from mobile element jockey-like</fullName>
    </recommendedName>
</protein>
<accession>A0A2I0U4T4</accession>
<dbReference type="Proteomes" id="UP000233556">
    <property type="component" value="Unassembled WGS sequence"/>
</dbReference>
<evidence type="ECO:0000256" key="1">
    <source>
        <dbReference type="SAM" id="Coils"/>
    </source>
</evidence>
<proteinExistence type="predicted"/>
<evidence type="ECO:0000313" key="3">
    <source>
        <dbReference type="Proteomes" id="UP000233556"/>
    </source>
</evidence>
<dbReference type="EMBL" id="KZ506174">
    <property type="protein sequence ID" value="PKU41021.1"/>
    <property type="molecule type" value="Genomic_DNA"/>
</dbReference>
<keyword evidence="3" id="KW-1185">Reference proteome</keyword>
<dbReference type="OrthoDB" id="416454at2759"/>
<reference evidence="3" key="2">
    <citation type="submission" date="2017-12" db="EMBL/GenBank/DDBJ databases">
        <title>Genome sequence of the Bar-tailed Godwit (Limosa lapponica baueri).</title>
        <authorList>
            <person name="Lima N.C.B."/>
            <person name="Parody-Merino A.M."/>
            <person name="Battley P.F."/>
            <person name="Fidler A.E."/>
            <person name="Prosdocimi F."/>
        </authorList>
    </citation>
    <scope>NUCLEOTIDE SEQUENCE [LARGE SCALE GENOMIC DNA]</scope>
</reference>
<name>A0A2I0U4T4_LIMLA</name>
<feature type="coiled-coil region" evidence="1">
    <location>
        <begin position="136"/>
        <end position="197"/>
    </location>
</feature>